<keyword evidence="2" id="KW-1185">Reference proteome</keyword>
<comment type="caution">
    <text evidence="1">The sequence shown here is derived from an EMBL/GenBank/DDBJ whole genome shotgun (WGS) entry which is preliminary data.</text>
</comment>
<dbReference type="Proteomes" id="UP000247702">
    <property type="component" value="Unassembled WGS sequence"/>
</dbReference>
<organism evidence="1 2">
    <name type="scientific">Rhizophagus clarus</name>
    <dbReference type="NCBI Taxonomy" id="94130"/>
    <lineage>
        <taxon>Eukaryota</taxon>
        <taxon>Fungi</taxon>
        <taxon>Fungi incertae sedis</taxon>
        <taxon>Mucoromycota</taxon>
        <taxon>Glomeromycotina</taxon>
        <taxon>Glomeromycetes</taxon>
        <taxon>Glomerales</taxon>
        <taxon>Glomeraceae</taxon>
        <taxon>Rhizophagus</taxon>
    </lineage>
</organism>
<reference evidence="1 2" key="1">
    <citation type="submission" date="2017-11" db="EMBL/GenBank/DDBJ databases">
        <title>The genome of Rhizophagus clarus HR1 reveals common genetic basis of auxotrophy among arbuscular mycorrhizal fungi.</title>
        <authorList>
            <person name="Kobayashi Y."/>
        </authorList>
    </citation>
    <scope>NUCLEOTIDE SEQUENCE [LARGE SCALE GENOMIC DNA]</scope>
    <source>
        <strain evidence="1 2">HR1</strain>
    </source>
</reference>
<dbReference type="EMBL" id="BEXD01000890">
    <property type="protein sequence ID" value="GBB90913.1"/>
    <property type="molecule type" value="Genomic_DNA"/>
</dbReference>
<dbReference type="AlphaFoldDB" id="A0A2Z6QL47"/>
<gene>
    <name evidence="1" type="ORF">RclHR1_00180051</name>
</gene>
<proteinExistence type="predicted"/>
<evidence type="ECO:0000313" key="2">
    <source>
        <dbReference type="Proteomes" id="UP000247702"/>
    </source>
</evidence>
<dbReference type="STRING" id="94130.A0A2Z6QL47"/>
<name>A0A2Z6QL47_9GLOM</name>
<protein>
    <submittedName>
        <fullName evidence="1">Uncharacterized protein</fullName>
    </submittedName>
</protein>
<evidence type="ECO:0000313" key="1">
    <source>
        <dbReference type="EMBL" id="GBB90913.1"/>
    </source>
</evidence>
<accession>A0A2Z6QL47</accession>
<sequence>MVQEMVGRVKSIEARLVSSGLWSPRFSHLHHHIRQHATSTISSTFTEIASRFIFSINKGGAYRRPSIQKSKAFSMSINQMRPNAMSKVQ</sequence>